<accession>G0QXS4</accession>
<dbReference type="InterPro" id="IPR000092">
    <property type="entry name" value="Polyprenyl_synt"/>
</dbReference>
<evidence type="ECO:0000313" key="4">
    <source>
        <dbReference type="EMBL" id="EGR30011.1"/>
    </source>
</evidence>
<dbReference type="SUPFAM" id="SSF48576">
    <property type="entry name" value="Terpenoid synthases"/>
    <property type="match status" value="1"/>
</dbReference>
<protein>
    <submittedName>
        <fullName evidence="4">Octaprenyl-diphosphate synthase, putative</fullName>
        <ecNumber evidence="4">2.5.1.1</ecNumber>
    </submittedName>
</protein>
<dbReference type="SFLD" id="SFLDS00005">
    <property type="entry name" value="Isoprenoid_Synthase_Type_I"/>
    <property type="match status" value="1"/>
</dbReference>
<dbReference type="CDD" id="cd00685">
    <property type="entry name" value="Trans_IPPS_HT"/>
    <property type="match status" value="1"/>
</dbReference>
<dbReference type="EMBL" id="GL984086">
    <property type="protein sequence ID" value="EGR30011.1"/>
    <property type="molecule type" value="Genomic_DNA"/>
</dbReference>
<dbReference type="OrthoDB" id="6921389at2759"/>
<proteinExistence type="inferred from homology"/>
<dbReference type="STRING" id="857967.G0QXS4"/>
<evidence type="ECO:0000256" key="2">
    <source>
        <dbReference type="ARBA" id="ARBA00022842"/>
    </source>
</evidence>
<gene>
    <name evidence="4" type="ORF">IMG5_144850</name>
</gene>
<evidence type="ECO:0000256" key="1">
    <source>
        <dbReference type="ARBA" id="ARBA00022723"/>
    </source>
</evidence>
<dbReference type="GO" id="GO:0008299">
    <property type="term" value="P:isoprenoid biosynthetic process"/>
    <property type="evidence" value="ECO:0007669"/>
    <property type="project" value="InterPro"/>
</dbReference>
<dbReference type="InterPro" id="IPR008949">
    <property type="entry name" value="Isoprenoid_synthase_dom_sf"/>
</dbReference>
<sequence>MIQFHQQKQKILIFLEKKKKSLSEPIWDLLERGGKRWRPILCILIAEAFGKQLDDIKEICSLCEIVHNGSLIVDDIEDNSLVRRNKECIHLIYGVDISLNAGNFMYFAPFQKLLTSLRYTDKQKLEFAKIYAEEMTLLHVGQGWDILWHNMNKLQGRFPDNNQYLQMTSHKTGCLARLSSRLVCAYLGLNHDQSKALSTFAEKIGVAFQIQDDILNLEGKEYLKTKGQLGEDIHEGKMSLIVIHCLAQSSQENKKRLIEILRMHTNDQDLINEAIQIVKSTDSINYSRQVGAQLVKTAWEEVENIIPEGKPKQLLKLLAEHNIERQV</sequence>
<name>G0QXS4_ICHMU</name>
<keyword evidence="5" id="KW-1185">Reference proteome</keyword>
<dbReference type="FunCoup" id="G0QXS4">
    <property type="interactions" value="367"/>
</dbReference>
<keyword evidence="2" id="KW-0460">Magnesium</keyword>
<comment type="similarity">
    <text evidence="3">Belongs to the FPP/GGPP synthase family.</text>
</comment>
<dbReference type="GO" id="GO:0004161">
    <property type="term" value="F:dimethylallyltranstransferase activity"/>
    <property type="evidence" value="ECO:0007669"/>
    <property type="project" value="UniProtKB-EC"/>
</dbReference>
<dbReference type="EC" id="2.5.1.1" evidence="4"/>
<dbReference type="SFLD" id="SFLDG01017">
    <property type="entry name" value="Polyprenyl_Transferase_Like"/>
    <property type="match status" value="1"/>
</dbReference>
<dbReference type="InParanoid" id="G0QXS4"/>
<dbReference type="AlphaFoldDB" id="G0QXS4"/>
<dbReference type="GeneID" id="14906115"/>
<evidence type="ECO:0000256" key="3">
    <source>
        <dbReference type="RuleBase" id="RU004466"/>
    </source>
</evidence>
<dbReference type="PROSITE" id="PS00444">
    <property type="entry name" value="POLYPRENYL_SYNTHASE_2"/>
    <property type="match status" value="1"/>
</dbReference>
<dbReference type="PANTHER" id="PTHR12001">
    <property type="entry name" value="GERANYLGERANYL PYROPHOSPHATE SYNTHASE"/>
    <property type="match status" value="1"/>
</dbReference>
<dbReference type="eggNOG" id="KOG0777">
    <property type="taxonomic scope" value="Eukaryota"/>
</dbReference>
<keyword evidence="1" id="KW-0479">Metal-binding</keyword>
<dbReference type="Gene3D" id="1.10.600.10">
    <property type="entry name" value="Farnesyl Diphosphate Synthase"/>
    <property type="match status" value="1"/>
</dbReference>
<dbReference type="Proteomes" id="UP000008983">
    <property type="component" value="Unassembled WGS sequence"/>
</dbReference>
<evidence type="ECO:0000313" key="5">
    <source>
        <dbReference type="Proteomes" id="UP000008983"/>
    </source>
</evidence>
<dbReference type="PANTHER" id="PTHR12001:SF44">
    <property type="entry name" value="GERANYLGERANYL PYROPHOSPHATE SYNTHASE"/>
    <property type="match status" value="1"/>
</dbReference>
<organism evidence="4 5">
    <name type="scientific">Ichthyophthirius multifiliis</name>
    <name type="common">White spot disease agent</name>
    <name type="synonym">Ich</name>
    <dbReference type="NCBI Taxonomy" id="5932"/>
    <lineage>
        <taxon>Eukaryota</taxon>
        <taxon>Sar</taxon>
        <taxon>Alveolata</taxon>
        <taxon>Ciliophora</taxon>
        <taxon>Intramacronucleata</taxon>
        <taxon>Oligohymenophorea</taxon>
        <taxon>Hymenostomatida</taxon>
        <taxon>Ophryoglenina</taxon>
        <taxon>Ichthyophthirius</taxon>
    </lineage>
</organism>
<keyword evidence="3 4" id="KW-0808">Transferase</keyword>
<dbReference type="RefSeq" id="XP_004031247.1">
    <property type="nucleotide sequence ID" value="XM_004031199.1"/>
</dbReference>
<reference evidence="4 5" key="1">
    <citation type="submission" date="2011-07" db="EMBL/GenBank/DDBJ databases">
        <authorList>
            <person name="Coyne R."/>
            <person name="Brami D."/>
            <person name="Johnson J."/>
            <person name="Hostetler J."/>
            <person name="Hannick L."/>
            <person name="Clark T."/>
            <person name="Cassidy-Hanley D."/>
            <person name="Inman J."/>
        </authorList>
    </citation>
    <scope>NUCLEOTIDE SEQUENCE [LARGE SCALE GENOMIC DNA]</scope>
    <source>
        <strain evidence="4 5">G5</strain>
    </source>
</reference>
<dbReference type="GO" id="GO:0046872">
    <property type="term" value="F:metal ion binding"/>
    <property type="evidence" value="ECO:0007669"/>
    <property type="project" value="UniProtKB-KW"/>
</dbReference>
<dbReference type="OMA" id="ANFAYFW"/>
<dbReference type="InterPro" id="IPR033749">
    <property type="entry name" value="Polyprenyl_synt_CS"/>
</dbReference>
<dbReference type="Pfam" id="PF00348">
    <property type="entry name" value="polyprenyl_synt"/>
    <property type="match status" value="1"/>
</dbReference>